<dbReference type="InterPro" id="IPR023393">
    <property type="entry name" value="START-like_dom_sf"/>
</dbReference>
<dbReference type="EMBL" id="CAEZTH010000008">
    <property type="protein sequence ID" value="CAB4556974.1"/>
    <property type="molecule type" value="Genomic_DNA"/>
</dbReference>
<gene>
    <name evidence="3" type="ORF">UFOPK1639_00150</name>
</gene>
<sequence>MKTPLYFVEREYPVELATLWNAWVEADQLQQWYSPEVLDTVPNSATSDAVIGGDWAIAVDVSVNGFNAYFWGRYTEVKFQEKLVHTMFYSQDELEFNLRGDDQPYHVIEIDFATRGNNSWVSFTQFGSMDPEQAEATKDGMESYFNSLEKYLSSND</sequence>
<protein>
    <submittedName>
        <fullName evidence="3">Unannotated protein</fullName>
    </submittedName>
</protein>
<dbReference type="Pfam" id="PF08327">
    <property type="entry name" value="AHSA1"/>
    <property type="match status" value="1"/>
</dbReference>
<dbReference type="Gene3D" id="3.30.530.20">
    <property type="match status" value="1"/>
</dbReference>
<dbReference type="CDD" id="cd07814">
    <property type="entry name" value="SRPBCC_CalC_Aha1-like"/>
    <property type="match status" value="1"/>
</dbReference>
<accession>A0A6J6D0Z3</accession>
<reference evidence="3" key="1">
    <citation type="submission" date="2020-05" db="EMBL/GenBank/DDBJ databases">
        <authorList>
            <person name="Chiriac C."/>
            <person name="Salcher M."/>
            <person name="Ghai R."/>
            <person name="Kavagutti S V."/>
        </authorList>
    </citation>
    <scope>NUCLEOTIDE SEQUENCE</scope>
</reference>
<dbReference type="SUPFAM" id="SSF55961">
    <property type="entry name" value="Bet v1-like"/>
    <property type="match status" value="1"/>
</dbReference>
<evidence type="ECO:0000313" key="3">
    <source>
        <dbReference type="EMBL" id="CAB4556974.1"/>
    </source>
</evidence>
<comment type="similarity">
    <text evidence="1">Belongs to the AHA1 family.</text>
</comment>
<name>A0A6J6D0Z3_9ZZZZ</name>
<dbReference type="InterPro" id="IPR013538">
    <property type="entry name" value="ASHA1/2-like_C"/>
</dbReference>
<evidence type="ECO:0000256" key="1">
    <source>
        <dbReference type="ARBA" id="ARBA00006817"/>
    </source>
</evidence>
<evidence type="ECO:0000259" key="2">
    <source>
        <dbReference type="Pfam" id="PF08327"/>
    </source>
</evidence>
<organism evidence="3">
    <name type="scientific">freshwater metagenome</name>
    <dbReference type="NCBI Taxonomy" id="449393"/>
    <lineage>
        <taxon>unclassified sequences</taxon>
        <taxon>metagenomes</taxon>
        <taxon>ecological metagenomes</taxon>
    </lineage>
</organism>
<dbReference type="AlphaFoldDB" id="A0A6J6D0Z3"/>
<feature type="domain" description="Activator of Hsp90 ATPase homologue 1/2-like C-terminal" evidence="2">
    <location>
        <begin position="16"/>
        <end position="152"/>
    </location>
</feature>
<proteinExistence type="inferred from homology"/>